<dbReference type="OrthoDB" id="429533at2759"/>
<evidence type="ECO:0000256" key="2">
    <source>
        <dbReference type="ARBA" id="ARBA00022698"/>
    </source>
</evidence>
<dbReference type="GO" id="GO:0004298">
    <property type="term" value="F:threonine-type endopeptidase activity"/>
    <property type="evidence" value="ECO:0007669"/>
    <property type="project" value="UniProtKB-KW"/>
</dbReference>
<dbReference type="InterPro" id="IPR029055">
    <property type="entry name" value="Ntn_hydrolases_N"/>
</dbReference>
<accession>A0A098VML6</accession>
<evidence type="ECO:0000313" key="5">
    <source>
        <dbReference type="EMBL" id="KGG50317.1"/>
    </source>
</evidence>
<dbReference type="CDD" id="cd03763">
    <property type="entry name" value="proteasome_beta_type_7"/>
    <property type="match status" value="1"/>
</dbReference>
<dbReference type="SUPFAM" id="SSF56235">
    <property type="entry name" value="N-terminal nucleophile aminohydrolases (Ntn hydrolases)"/>
    <property type="match status" value="1"/>
</dbReference>
<sequence>MHQEAATDSDHQLGFCFDNYQRYAVCLQFMCRNLALCSSSKAVSTGTTINGIVLGADTRSTFGPIVANKNCEKIHYLAPHIYCCGAGTAADTEAVTAMVRSSLELASLNSGRPARLSSAMMMLKQRLFKYIQPPFCKAIDFSTFYHLLTGHIGAALIVGGVDIAGCHLYTVYPHGSTDNLPFVTMGSGSLAAMSVFEGKYRPKMEQAEAMELVSEAIQAGIFNDLGSGSNVDLVVIERTEGGPAFSSTKVLRGYKKPNPKPTRIGTYLFQKGTTGLLFIPINN</sequence>
<dbReference type="GO" id="GO:0005839">
    <property type="term" value="C:proteasome core complex"/>
    <property type="evidence" value="ECO:0007669"/>
    <property type="project" value="InterPro"/>
</dbReference>
<keyword evidence="1" id="KW-0645">Protease</keyword>
<dbReference type="RefSeq" id="XP_013236760.1">
    <property type="nucleotide sequence ID" value="XM_013381306.1"/>
</dbReference>
<evidence type="ECO:0000256" key="1">
    <source>
        <dbReference type="ARBA" id="ARBA00022670"/>
    </source>
</evidence>
<dbReference type="InterPro" id="IPR001353">
    <property type="entry name" value="Proteasome_sua/b"/>
</dbReference>
<keyword evidence="5" id="KW-0647">Proteasome</keyword>
<dbReference type="PROSITE" id="PS51476">
    <property type="entry name" value="PROTEASOME_BETA_2"/>
    <property type="match status" value="1"/>
</dbReference>
<evidence type="ECO:0000256" key="4">
    <source>
        <dbReference type="ARBA" id="ARBA00023242"/>
    </source>
</evidence>
<reference evidence="5 6" key="1">
    <citation type="submission" date="2014-04" db="EMBL/GenBank/DDBJ databases">
        <title>A new species of microsporidia sheds light on the evolution of extreme parasitism.</title>
        <authorList>
            <person name="Haag K.L."/>
            <person name="James T.Y."/>
            <person name="Larsson R."/>
            <person name="Schaer T.M."/>
            <person name="Refardt D."/>
            <person name="Pombert J.-F."/>
            <person name="Ebert D."/>
        </authorList>
    </citation>
    <scope>NUCLEOTIDE SEQUENCE [LARGE SCALE GENOMIC DNA]</scope>
    <source>
        <strain evidence="5 6">UGP3</strain>
        <tissue evidence="5">Spores</tissue>
    </source>
</reference>
<name>A0A098VML6_9MICR</name>
<comment type="caution">
    <text evidence="5">The sequence shown here is derived from an EMBL/GenBank/DDBJ whole genome shotgun (WGS) entry which is preliminary data.</text>
</comment>
<dbReference type="GO" id="GO:0051603">
    <property type="term" value="P:proteolysis involved in protein catabolic process"/>
    <property type="evidence" value="ECO:0007669"/>
    <property type="project" value="InterPro"/>
</dbReference>
<dbReference type="InterPro" id="IPR023333">
    <property type="entry name" value="Proteasome_suB-type"/>
</dbReference>
<keyword evidence="2" id="KW-0888">Threonine protease</keyword>
<keyword evidence="6" id="KW-1185">Reference proteome</keyword>
<dbReference type="Proteomes" id="UP000029725">
    <property type="component" value="Unassembled WGS sequence"/>
</dbReference>
<gene>
    <name evidence="5" type="ORF">DI09_77p70</name>
</gene>
<keyword evidence="3" id="KW-0378">Hydrolase</keyword>
<evidence type="ECO:0000256" key="3">
    <source>
        <dbReference type="ARBA" id="ARBA00022801"/>
    </source>
</evidence>
<protein>
    <submittedName>
        <fullName evidence="5">Proteasome subunit beta type</fullName>
    </submittedName>
</protein>
<dbReference type="VEuPathDB" id="MicrosporidiaDB:DI09_77p70"/>
<dbReference type="PANTHER" id="PTHR32194">
    <property type="entry name" value="METALLOPROTEASE TLDD"/>
    <property type="match status" value="1"/>
</dbReference>
<keyword evidence="4" id="KW-0539">Nucleus</keyword>
<dbReference type="Gene3D" id="3.60.20.10">
    <property type="entry name" value="Glutamine Phosphoribosylpyrophosphate, subunit 1, domain 1"/>
    <property type="match status" value="1"/>
</dbReference>
<organism evidence="5 6">
    <name type="scientific">Mitosporidium daphniae</name>
    <dbReference type="NCBI Taxonomy" id="1485682"/>
    <lineage>
        <taxon>Eukaryota</taxon>
        <taxon>Fungi</taxon>
        <taxon>Fungi incertae sedis</taxon>
        <taxon>Microsporidia</taxon>
        <taxon>Mitosporidium</taxon>
    </lineage>
</organism>
<dbReference type="GO" id="GO:0005737">
    <property type="term" value="C:cytoplasm"/>
    <property type="evidence" value="ECO:0007669"/>
    <property type="project" value="TreeGrafter"/>
</dbReference>
<dbReference type="HOGENOM" id="CLU_035750_3_0_1"/>
<dbReference type="AlphaFoldDB" id="A0A098VML6"/>
<dbReference type="EMBL" id="JMKJ01000587">
    <property type="protein sequence ID" value="KGG50317.1"/>
    <property type="molecule type" value="Genomic_DNA"/>
</dbReference>
<dbReference type="PANTHER" id="PTHR32194:SF4">
    <property type="entry name" value="PROTEASOME SUBUNIT BETA TYPE-7"/>
    <property type="match status" value="1"/>
</dbReference>
<dbReference type="GeneID" id="25260801"/>
<dbReference type="Pfam" id="PF00227">
    <property type="entry name" value="Proteasome"/>
    <property type="match status" value="1"/>
</dbReference>
<proteinExistence type="predicted"/>
<evidence type="ECO:0000313" key="6">
    <source>
        <dbReference type="Proteomes" id="UP000029725"/>
    </source>
</evidence>